<reference evidence="5" key="1">
    <citation type="journal article" date="2015" name="Genome Announc.">
        <title>Genome sequence of the AIDS-associated pathogen Penicillium marneffei (ATCC18224) and its near taxonomic relative Talaromyces stipitatus (ATCC10500).</title>
        <authorList>
            <person name="Nierman W.C."/>
            <person name="Fedorova-Abrams N.D."/>
            <person name="Andrianopoulos A."/>
        </authorList>
    </citation>
    <scope>NUCLEOTIDE SEQUENCE [LARGE SCALE GENOMIC DNA]</scope>
    <source>
        <strain evidence="5">ATCC 18224 / CBS 334.59 / QM 7333</strain>
    </source>
</reference>
<keyword evidence="5" id="KW-1185">Reference proteome</keyword>
<evidence type="ECO:0000313" key="4">
    <source>
        <dbReference type="EMBL" id="EEA22943.1"/>
    </source>
</evidence>
<dbReference type="Proteomes" id="UP000001294">
    <property type="component" value="Unassembled WGS sequence"/>
</dbReference>
<dbReference type="PANTHER" id="PTHR36855">
    <property type="entry name" value="CHROMOSOME 10, WHOLE GENOME SHOTGUN SEQUENCE"/>
    <property type="match status" value="1"/>
</dbReference>
<feature type="compositionally biased region" description="Polar residues" evidence="1">
    <location>
        <begin position="105"/>
        <end position="118"/>
    </location>
</feature>
<feature type="region of interest" description="Disordered" evidence="1">
    <location>
        <begin position="95"/>
        <end position="135"/>
    </location>
</feature>
<organism evidence="4 5">
    <name type="scientific">Talaromyces marneffei (strain ATCC 18224 / CBS 334.59 / QM 7333)</name>
    <name type="common">Penicillium marneffei</name>
    <dbReference type="NCBI Taxonomy" id="441960"/>
    <lineage>
        <taxon>Eukaryota</taxon>
        <taxon>Fungi</taxon>
        <taxon>Dikarya</taxon>
        <taxon>Ascomycota</taxon>
        <taxon>Pezizomycotina</taxon>
        <taxon>Eurotiomycetes</taxon>
        <taxon>Eurotiomycetidae</taxon>
        <taxon>Eurotiales</taxon>
        <taxon>Trichocomaceae</taxon>
        <taxon>Talaromyces</taxon>
        <taxon>Talaromyces sect. Talaromyces</taxon>
    </lineage>
</organism>
<dbReference type="STRING" id="441960.B6QHU8"/>
<dbReference type="PhylomeDB" id="B6QHU8"/>
<evidence type="ECO:0000259" key="2">
    <source>
        <dbReference type="Pfam" id="PF17733"/>
    </source>
</evidence>
<dbReference type="AlphaFoldDB" id="B6QHU8"/>
<dbReference type="HOGENOM" id="CLU_070882_2_0_1"/>
<dbReference type="PANTHER" id="PTHR36855:SF1">
    <property type="entry name" value="PEROXISOME MEMBRANE ANCHOR PROTEIN PEX14P N-TERMINAL DOMAIN-CONTAINING PROTEIN"/>
    <property type="match status" value="1"/>
</dbReference>
<feature type="compositionally biased region" description="Basic and acidic residues" evidence="1">
    <location>
        <begin position="123"/>
        <end position="133"/>
    </location>
</feature>
<dbReference type="InterPro" id="IPR040554">
    <property type="entry name" value="KPWE_PEX14_dom"/>
</dbReference>
<name>B6QHU8_TALMQ</name>
<dbReference type="InterPro" id="IPR058841">
    <property type="entry name" value="HTH_76"/>
</dbReference>
<dbReference type="Pfam" id="PF25871">
    <property type="entry name" value="HTH_76"/>
    <property type="match status" value="1"/>
</dbReference>
<accession>B6QHU8</accession>
<protein>
    <submittedName>
        <fullName evidence="4">Uncharacterized protein</fullName>
    </submittedName>
</protein>
<evidence type="ECO:0000313" key="5">
    <source>
        <dbReference type="Proteomes" id="UP000001294"/>
    </source>
</evidence>
<feature type="domain" description="Peroxisomal membrane protein PEX14-like KPWE" evidence="2">
    <location>
        <begin position="136"/>
        <end position="182"/>
    </location>
</feature>
<evidence type="ECO:0000256" key="1">
    <source>
        <dbReference type="SAM" id="MobiDB-lite"/>
    </source>
</evidence>
<proteinExistence type="predicted"/>
<feature type="compositionally biased region" description="Low complexity" evidence="1">
    <location>
        <begin position="95"/>
        <end position="104"/>
    </location>
</feature>
<dbReference type="Pfam" id="PF17733">
    <property type="entry name" value="KPWE_dom"/>
    <property type="match status" value="1"/>
</dbReference>
<feature type="domain" description="PEX14-like helix-turn-helix" evidence="3">
    <location>
        <begin position="14"/>
        <end position="87"/>
    </location>
</feature>
<dbReference type="VEuPathDB" id="FungiDB:PMAA_095470"/>
<dbReference type="OrthoDB" id="9936937at2759"/>
<dbReference type="EMBL" id="DS995902">
    <property type="protein sequence ID" value="EEA22943.1"/>
    <property type="molecule type" value="Genomic_DNA"/>
</dbReference>
<sequence length="195" mass="21513">MTTQQSSSQATEADIYKFISTYDFSSDLEFRKGLGTILGHPEQPASDAEVAGADDVVFQAKCFYISRKQNISPSIDLKNYKNWLREHDELNTTTETAAENSNTEDSNAAVATSSTQPTSAPPQEEKKEGKDVEPAYPPSFAHIVELITNNQPIPGIEEIPDTVLAGHDEPSKVTKRRKPWEKDVEVDVVGNDTQV</sequence>
<evidence type="ECO:0000259" key="3">
    <source>
        <dbReference type="Pfam" id="PF25871"/>
    </source>
</evidence>
<gene>
    <name evidence="4" type="ORF">PMAA_095470</name>
</gene>